<feature type="region of interest" description="Disordered" evidence="1">
    <location>
        <begin position="617"/>
        <end position="636"/>
    </location>
</feature>
<dbReference type="EMBL" id="KN042433">
    <property type="protein sequence ID" value="KFH62071.1"/>
    <property type="molecule type" value="Genomic_DNA"/>
</dbReference>
<dbReference type="OrthoDB" id="2445349at2759"/>
<proteinExistence type="predicted"/>
<evidence type="ECO:0000256" key="1">
    <source>
        <dbReference type="SAM" id="MobiDB-lite"/>
    </source>
</evidence>
<name>A0A086TJE4_9FUNG</name>
<gene>
    <name evidence="2" type="ORF">MVEG_11710</name>
</gene>
<reference evidence="2 3" key="1">
    <citation type="submission" date="2011-02" db="EMBL/GenBank/DDBJ databases">
        <title>The Genome Sequence of Mortierella verticillata NRRL 6337.</title>
        <authorList>
            <consortium name="The Broad Institute Genome Sequencing Platform"/>
            <person name="Russ C."/>
            <person name="Cuomo C."/>
            <person name="Burger G."/>
            <person name="Gray M.W."/>
            <person name="Holland P.W.H."/>
            <person name="King N."/>
            <person name="Lang F.B.F."/>
            <person name="Roger A.J."/>
            <person name="Ruiz-Trillo I."/>
            <person name="Young S.K."/>
            <person name="Zeng Q."/>
            <person name="Gargeya S."/>
            <person name="Alvarado L."/>
            <person name="Berlin A."/>
            <person name="Chapman S.B."/>
            <person name="Chen Z."/>
            <person name="Freedman E."/>
            <person name="Gellesch M."/>
            <person name="Goldberg J."/>
            <person name="Griggs A."/>
            <person name="Gujja S."/>
            <person name="Heilman E."/>
            <person name="Heiman D."/>
            <person name="Howarth C."/>
            <person name="Mehta T."/>
            <person name="Neiman D."/>
            <person name="Pearson M."/>
            <person name="Roberts A."/>
            <person name="Saif S."/>
            <person name="Shea T."/>
            <person name="Shenoy N."/>
            <person name="Sisk P."/>
            <person name="Stolte C."/>
            <person name="Sykes S."/>
            <person name="White J."/>
            <person name="Yandava C."/>
            <person name="Haas B."/>
            <person name="Nusbaum C."/>
            <person name="Birren B."/>
        </authorList>
    </citation>
    <scope>NUCLEOTIDE SEQUENCE [LARGE SCALE GENOMIC DNA]</scope>
    <source>
        <strain evidence="2 3">NRRL 6337</strain>
    </source>
</reference>
<dbReference type="Proteomes" id="UP000243308">
    <property type="component" value="Unassembled WGS sequence"/>
</dbReference>
<organism evidence="2 3">
    <name type="scientific">Podila verticillata NRRL 6337</name>
    <dbReference type="NCBI Taxonomy" id="1069443"/>
    <lineage>
        <taxon>Eukaryota</taxon>
        <taxon>Fungi</taxon>
        <taxon>Fungi incertae sedis</taxon>
        <taxon>Mucoromycota</taxon>
        <taxon>Mortierellomycotina</taxon>
        <taxon>Mortierellomycetes</taxon>
        <taxon>Mortierellales</taxon>
        <taxon>Mortierellaceae</taxon>
        <taxon>Podila</taxon>
    </lineage>
</organism>
<evidence type="ECO:0000313" key="2">
    <source>
        <dbReference type="EMBL" id="KFH62071.1"/>
    </source>
</evidence>
<protein>
    <submittedName>
        <fullName evidence="2">Uncharacterized protein</fullName>
    </submittedName>
</protein>
<dbReference type="AlphaFoldDB" id="A0A086TJE4"/>
<sequence length="722" mass="82237">MTCDFSDALRIGFEQALQTFYSITEEADLALERFYRFCQVHYKRSLTRVHRNHGVIPAAEENDFYSLGLRLLEMKTKPEFDEVIETIHTQYPNTKKWTEWYLHPSRAKHIFPAMTVHDNSAMAKDTNAQESIGGDIKRSSGKSKISAVEAGRHAVAYMRRIEEDYQLAITGTQLRYKKNKKIVNKKVSWKAGDIYTNDGRAPDTTKTLLPTLKRKTRMGRPKGSRNKVPKVDIIAKTFGIPWQFEYNGFIGKNTCSLDTTLTAWYLLHKYRAAQLPTAVQNTPAGIVLSDVLDKIDQGDYDHARWLWYTQVLNRKATGTHDLFLSTKEAFLDCLPGLTGFEVNLSARCSNSDCPHPMYSTRNRLVCIALHHPHVTQDRLNAALTPVDGTCKAEKRNIPIKKRRTYNLRTVLNSDNEEISEWYSCSGTMKFNPMEFVSPTPYLLIVDLLQHFANRSQPVHMPDRSLMLDGSKYHIGAIIYANGHHFCCSVFMNGGVLFYDGTKRPRVHWLDPNKIKHPVGYYMVNVWYLKSNGLSSLLSVKTQDQETKDTESLPDVQTTDQETDMESLPDVQTLDQDTNTEPPPDVKTSMQWTELENNTPKLPLRQKVEALSIRQLARQIKKPEQSRQTKQSKQSHPVGISFSLVGQKGTKPMCKACGQQIEQGANRLVLREITNVVKGWSSSSHYHLNSSCVAAAPPKYQAQVKRAPEYQEQIAFEVDSHTE</sequence>
<evidence type="ECO:0000313" key="3">
    <source>
        <dbReference type="Proteomes" id="UP000243308"/>
    </source>
</evidence>
<accession>A0A086TJE4</accession>
<keyword evidence="3" id="KW-1185">Reference proteome</keyword>
<feature type="region of interest" description="Disordered" evidence="1">
    <location>
        <begin position="542"/>
        <end position="589"/>
    </location>
</feature>